<reference evidence="2 3" key="1">
    <citation type="journal article" date="2019" name="Int. J. Syst. Evol. Microbiol.">
        <title>The Global Catalogue of Microorganisms (GCM) 10K type strain sequencing project: providing services to taxonomists for standard genome sequencing and annotation.</title>
        <authorList>
            <consortium name="The Broad Institute Genomics Platform"/>
            <consortium name="The Broad Institute Genome Sequencing Center for Infectious Disease"/>
            <person name="Wu L."/>
            <person name="Ma J."/>
        </authorList>
    </citation>
    <scope>NUCLEOTIDE SEQUENCE [LARGE SCALE GENOMIC DNA]</scope>
    <source>
        <strain evidence="2 3">JCM 14546</strain>
    </source>
</reference>
<evidence type="ECO:0008006" key="4">
    <source>
        <dbReference type="Google" id="ProtNLM"/>
    </source>
</evidence>
<feature type="transmembrane region" description="Helical" evidence="1">
    <location>
        <begin position="48"/>
        <end position="66"/>
    </location>
</feature>
<keyword evidence="3" id="KW-1185">Reference proteome</keyword>
<dbReference type="Pfam" id="PF14029">
    <property type="entry name" value="DUF4244"/>
    <property type="match status" value="1"/>
</dbReference>
<proteinExistence type="predicted"/>
<evidence type="ECO:0000313" key="2">
    <source>
        <dbReference type="EMBL" id="GAA1998994.1"/>
    </source>
</evidence>
<organism evidence="2 3">
    <name type="scientific">Brevibacterium samyangense</name>
    <dbReference type="NCBI Taxonomy" id="366888"/>
    <lineage>
        <taxon>Bacteria</taxon>
        <taxon>Bacillati</taxon>
        <taxon>Actinomycetota</taxon>
        <taxon>Actinomycetes</taxon>
        <taxon>Micrococcales</taxon>
        <taxon>Brevibacteriaceae</taxon>
        <taxon>Brevibacterium</taxon>
    </lineage>
</organism>
<keyword evidence="1" id="KW-0472">Membrane</keyword>
<keyword evidence="1" id="KW-0812">Transmembrane</keyword>
<dbReference type="InterPro" id="IPR025338">
    <property type="entry name" value="DUF4244"/>
</dbReference>
<evidence type="ECO:0000313" key="3">
    <source>
        <dbReference type="Proteomes" id="UP001500755"/>
    </source>
</evidence>
<evidence type="ECO:0000256" key="1">
    <source>
        <dbReference type="SAM" id="Phobius"/>
    </source>
</evidence>
<protein>
    <recommendedName>
        <fullName evidence="4">DUF4244 domain-containing protein</fullName>
    </recommendedName>
</protein>
<comment type="caution">
    <text evidence="2">The sequence shown here is derived from an EMBL/GenBank/DDBJ whole genome shotgun (WGS) entry which is preliminary data.</text>
</comment>
<accession>A0ABN2T536</accession>
<dbReference type="EMBL" id="BAAANO010000004">
    <property type="protein sequence ID" value="GAA1998994.1"/>
    <property type="molecule type" value="Genomic_DNA"/>
</dbReference>
<dbReference type="Proteomes" id="UP001500755">
    <property type="component" value="Unassembled WGS sequence"/>
</dbReference>
<sequence>MTATIQQETETETVTTEVENTVVKASPRGRFALARQWRKDTGATTAEYAIVVLAACGFGAVLIAILKSDPITKLVTGVISKALGLGG</sequence>
<gene>
    <name evidence="2" type="ORF">GCM10009755_02980</name>
</gene>
<dbReference type="RefSeq" id="WP_344306324.1">
    <property type="nucleotide sequence ID" value="NZ_BAAANO010000004.1"/>
</dbReference>
<keyword evidence="1" id="KW-1133">Transmembrane helix</keyword>
<name>A0ABN2T536_9MICO</name>